<evidence type="ECO:0000313" key="10">
    <source>
        <dbReference type="EMBL" id="SMO74839.1"/>
    </source>
</evidence>
<dbReference type="RefSeq" id="WP_142663399.1">
    <property type="nucleotide sequence ID" value="NZ_FXTK01000009.1"/>
</dbReference>
<sequence>MSLSSAISNALSGVTAASRGTELVATNIANKSVAGYARRELELSSRIHTANGGGVGIDGVRRAIDAGLLSDSRLALAASSQSGTVATFHAVMEQAFGTANDASALGAALTGLDNAILSASARPDNQVRLNAVLDAAKGIAQKINGISQTISTARSQADHDIGKDVASLNDALERVAALNRQITVTSAQGGDPSSLIDARQDAIDQISAIVPIQEVTRENGRVALFTKGGATLLDGTAPAQIGFVATGTITAGMSVENGALGTLSLNGRSLAAQEMAGGTLSAHFQIRDRIAPGFQAQIDGFARDLYSRFADPAVDPTLAAGQPGIFTDAQTALLPANEPGFADRIAVNAAIDPQAGGALWRIRAGLGAADPGEVGESSLRLAMGTALADSRPPASSELGTGPRTLIGLASEIASGAATQRLRSEAVAVQDQSRAGSLRTALLAGGVDTDTEMEALLSLERAYAANAKVLQTANDMLDQILRLT</sequence>
<keyword evidence="6 7" id="KW-0975">Bacterial flagellum</keyword>
<dbReference type="PANTHER" id="PTHR30033:SF1">
    <property type="entry name" value="FLAGELLAR HOOK-ASSOCIATED PROTEIN 1"/>
    <property type="match status" value="1"/>
</dbReference>
<dbReference type="EMBL" id="FXTK01000009">
    <property type="protein sequence ID" value="SMO74839.1"/>
    <property type="molecule type" value="Genomic_DNA"/>
</dbReference>
<dbReference type="InterPro" id="IPR053927">
    <property type="entry name" value="FlgK_helical"/>
</dbReference>
<evidence type="ECO:0000256" key="5">
    <source>
        <dbReference type="ARBA" id="ARBA00022525"/>
    </source>
</evidence>
<dbReference type="InterPro" id="IPR019776">
    <property type="entry name" value="Flagellar_basal_body_rod_CS"/>
</dbReference>
<keyword evidence="10" id="KW-0966">Cell projection</keyword>
<accession>A0A521DT05</accession>
<dbReference type="Pfam" id="PF22638">
    <property type="entry name" value="FlgK_D1"/>
    <property type="match status" value="1"/>
</dbReference>
<evidence type="ECO:0000256" key="3">
    <source>
        <dbReference type="ARBA" id="ARBA00009677"/>
    </source>
</evidence>
<keyword evidence="11" id="KW-1185">Reference proteome</keyword>
<dbReference type="SUPFAM" id="SSF64518">
    <property type="entry name" value="Phase 1 flagellin"/>
    <property type="match status" value="1"/>
</dbReference>
<dbReference type="InterPro" id="IPR002371">
    <property type="entry name" value="FlgK"/>
</dbReference>
<dbReference type="PANTHER" id="PTHR30033">
    <property type="entry name" value="FLAGELLAR HOOK-ASSOCIATED PROTEIN 1"/>
    <property type="match status" value="1"/>
</dbReference>
<evidence type="ECO:0000256" key="6">
    <source>
        <dbReference type="ARBA" id="ARBA00023143"/>
    </source>
</evidence>
<proteinExistence type="inferred from homology"/>
<dbReference type="GO" id="GO:0005198">
    <property type="term" value="F:structural molecule activity"/>
    <property type="evidence" value="ECO:0007669"/>
    <property type="project" value="UniProtKB-UniRule"/>
</dbReference>
<dbReference type="Proteomes" id="UP000319014">
    <property type="component" value="Unassembled WGS sequence"/>
</dbReference>
<organism evidence="10 11">
    <name type="scientific">Paracoccus laeviglucosivorans</name>
    <dbReference type="NCBI Taxonomy" id="1197861"/>
    <lineage>
        <taxon>Bacteria</taxon>
        <taxon>Pseudomonadati</taxon>
        <taxon>Pseudomonadota</taxon>
        <taxon>Alphaproteobacteria</taxon>
        <taxon>Rhodobacterales</taxon>
        <taxon>Paracoccaceae</taxon>
        <taxon>Paracoccus</taxon>
    </lineage>
</organism>
<evidence type="ECO:0000259" key="8">
    <source>
        <dbReference type="Pfam" id="PF06429"/>
    </source>
</evidence>
<keyword evidence="10" id="KW-0282">Flagellum</keyword>
<dbReference type="InterPro" id="IPR010930">
    <property type="entry name" value="Flg_bb/hook_C_dom"/>
</dbReference>
<dbReference type="Pfam" id="PF06429">
    <property type="entry name" value="Flg_bbr_C"/>
    <property type="match status" value="1"/>
</dbReference>
<comment type="subcellular location">
    <subcellularLocation>
        <location evidence="1 7">Bacterial flagellum</location>
    </subcellularLocation>
    <subcellularLocation>
        <location evidence="2 7">Secreted</location>
    </subcellularLocation>
</comment>
<dbReference type="NCBIfam" id="TIGR02492">
    <property type="entry name" value="flgK_ends"/>
    <property type="match status" value="1"/>
</dbReference>
<keyword evidence="5 7" id="KW-0964">Secreted</keyword>
<feature type="domain" description="Flagellar basal-body/hook protein C-terminal" evidence="8">
    <location>
        <begin position="445"/>
        <end position="482"/>
    </location>
</feature>
<reference evidence="10 11" key="1">
    <citation type="submission" date="2017-05" db="EMBL/GenBank/DDBJ databases">
        <authorList>
            <person name="Varghese N."/>
            <person name="Submissions S."/>
        </authorList>
    </citation>
    <scope>NUCLEOTIDE SEQUENCE [LARGE SCALE GENOMIC DNA]</scope>
    <source>
        <strain evidence="10 11">DSM 100094</strain>
    </source>
</reference>
<evidence type="ECO:0000313" key="11">
    <source>
        <dbReference type="Proteomes" id="UP000319014"/>
    </source>
</evidence>
<feature type="domain" description="Flagellar hook-associated protein FlgK helical" evidence="9">
    <location>
        <begin position="92"/>
        <end position="309"/>
    </location>
</feature>
<protein>
    <recommendedName>
        <fullName evidence="4 7">Flagellar hook-associated protein 1</fullName>
        <shortName evidence="7">HAP1</shortName>
    </recommendedName>
</protein>
<evidence type="ECO:0000256" key="1">
    <source>
        <dbReference type="ARBA" id="ARBA00004365"/>
    </source>
</evidence>
<evidence type="ECO:0000259" key="9">
    <source>
        <dbReference type="Pfam" id="PF22638"/>
    </source>
</evidence>
<gene>
    <name evidence="7" type="primary">flgK</name>
    <name evidence="10" type="ORF">SAMN06265221_109127</name>
</gene>
<dbReference type="PRINTS" id="PR01005">
    <property type="entry name" value="FLGHOOKAP1"/>
</dbReference>
<evidence type="ECO:0000256" key="2">
    <source>
        <dbReference type="ARBA" id="ARBA00004613"/>
    </source>
</evidence>
<dbReference type="GO" id="GO:0005576">
    <property type="term" value="C:extracellular region"/>
    <property type="evidence" value="ECO:0007669"/>
    <property type="project" value="UniProtKB-SubCell"/>
</dbReference>
<dbReference type="PROSITE" id="PS00588">
    <property type="entry name" value="FLAGELLA_BB_ROD"/>
    <property type="match status" value="1"/>
</dbReference>
<evidence type="ECO:0000256" key="7">
    <source>
        <dbReference type="RuleBase" id="RU362065"/>
    </source>
</evidence>
<name>A0A521DT05_9RHOB</name>
<dbReference type="AlphaFoldDB" id="A0A521DT05"/>
<dbReference type="OrthoDB" id="7181295at2"/>
<dbReference type="GO" id="GO:0009424">
    <property type="term" value="C:bacterial-type flagellum hook"/>
    <property type="evidence" value="ECO:0007669"/>
    <property type="project" value="UniProtKB-UniRule"/>
</dbReference>
<comment type="similarity">
    <text evidence="3 7">Belongs to the flagella basal body rod proteins family.</text>
</comment>
<evidence type="ECO:0000256" key="4">
    <source>
        <dbReference type="ARBA" id="ARBA00016244"/>
    </source>
</evidence>
<keyword evidence="10" id="KW-0969">Cilium</keyword>
<dbReference type="GO" id="GO:0044780">
    <property type="term" value="P:bacterial-type flagellum assembly"/>
    <property type="evidence" value="ECO:0007669"/>
    <property type="project" value="InterPro"/>
</dbReference>